<dbReference type="PANTHER" id="PTHR24343:SF558">
    <property type="entry name" value="PROTEIN KINASE DOMAIN-CONTAINING PROTEIN"/>
    <property type="match status" value="1"/>
</dbReference>
<reference evidence="10" key="1">
    <citation type="submission" date="2022-12" db="EMBL/GenBank/DDBJ databases">
        <authorList>
            <person name="Petersen C."/>
        </authorList>
    </citation>
    <scope>NUCLEOTIDE SEQUENCE</scope>
    <source>
        <strain evidence="10">IBT 17660</strain>
    </source>
</reference>
<keyword evidence="3" id="KW-0808">Transferase</keyword>
<dbReference type="Proteomes" id="UP001147760">
    <property type="component" value="Unassembled WGS sequence"/>
</dbReference>
<dbReference type="EC" id="2.7.11.1" evidence="1"/>
<keyword evidence="6" id="KW-0067">ATP-binding</keyword>
<protein>
    <recommendedName>
        <fullName evidence="1">non-specific serine/threonine protein kinase</fullName>
        <ecNumber evidence="1">2.7.11.1</ecNumber>
    </recommendedName>
</protein>
<dbReference type="GO" id="GO:0004674">
    <property type="term" value="F:protein serine/threonine kinase activity"/>
    <property type="evidence" value="ECO:0007669"/>
    <property type="project" value="UniProtKB-KW"/>
</dbReference>
<keyword evidence="5 10" id="KW-0418">Kinase</keyword>
<evidence type="ECO:0000313" key="10">
    <source>
        <dbReference type="EMBL" id="KAJ5455010.1"/>
    </source>
</evidence>
<dbReference type="GO" id="GO:0005829">
    <property type="term" value="C:cytosol"/>
    <property type="evidence" value="ECO:0007669"/>
    <property type="project" value="TreeGrafter"/>
</dbReference>
<dbReference type="OrthoDB" id="4062651at2759"/>
<dbReference type="GO" id="GO:0030003">
    <property type="term" value="P:intracellular monoatomic cation homeostasis"/>
    <property type="evidence" value="ECO:0007669"/>
    <property type="project" value="TreeGrafter"/>
</dbReference>
<dbReference type="InterPro" id="IPR011009">
    <property type="entry name" value="Kinase-like_dom_sf"/>
</dbReference>
<comment type="caution">
    <text evidence="10">The sequence shown here is derived from an EMBL/GenBank/DDBJ whole genome shotgun (WGS) entry which is preliminary data.</text>
</comment>
<dbReference type="PROSITE" id="PS50011">
    <property type="entry name" value="PROTEIN_KINASE_DOM"/>
    <property type="match status" value="1"/>
</dbReference>
<accession>A0A9W9WDE7</accession>
<evidence type="ECO:0000256" key="8">
    <source>
        <dbReference type="ARBA" id="ARBA00048679"/>
    </source>
</evidence>
<reference evidence="10" key="2">
    <citation type="journal article" date="2023" name="IMA Fungus">
        <title>Comparative genomic study of the Penicillium genus elucidates a diverse pangenome and 15 lateral gene transfer events.</title>
        <authorList>
            <person name="Petersen C."/>
            <person name="Sorensen T."/>
            <person name="Nielsen M.R."/>
            <person name="Sondergaard T.E."/>
            <person name="Sorensen J.L."/>
            <person name="Fitzpatrick D.A."/>
            <person name="Frisvad J.C."/>
            <person name="Nielsen K.L."/>
        </authorList>
    </citation>
    <scope>NUCLEOTIDE SEQUENCE</scope>
    <source>
        <strain evidence="10">IBT 17660</strain>
    </source>
</reference>
<evidence type="ECO:0000256" key="6">
    <source>
        <dbReference type="ARBA" id="ARBA00022840"/>
    </source>
</evidence>
<proteinExistence type="predicted"/>
<evidence type="ECO:0000259" key="9">
    <source>
        <dbReference type="PROSITE" id="PS50011"/>
    </source>
</evidence>
<comment type="catalytic activity">
    <reaction evidence="7">
        <text>L-threonyl-[protein] + ATP = O-phospho-L-threonyl-[protein] + ADP + H(+)</text>
        <dbReference type="Rhea" id="RHEA:46608"/>
        <dbReference type="Rhea" id="RHEA-COMP:11060"/>
        <dbReference type="Rhea" id="RHEA-COMP:11605"/>
        <dbReference type="ChEBI" id="CHEBI:15378"/>
        <dbReference type="ChEBI" id="CHEBI:30013"/>
        <dbReference type="ChEBI" id="CHEBI:30616"/>
        <dbReference type="ChEBI" id="CHEBI:61977"/>
        <dbReference type="ChEBI" id="CHEBI:456216"/>
        <dbReference type="EC" id="2.7.11.1"/>
    </reaction>
</comment>
<evidence type="ECO:0000256" key="3">
    <source>
        <dbReference type="ARBA" id="ARBA00022679"/>
    </source>
</evidence>
<dbReference type="GO" id="GO:0005524">
    <property type="term" value="F:ATP binding"/>
    <property type="evidence" value="ECO:0007669"/>
    <property type="project" value="UniProtKB-KW"/>
</dbReference>
<evidence type="ECO:0000256" key="2">
    <source>
        <dbReference type="ARBA" id="ARBA00022527"/>
    </source>
</evidence>
<organism evidence="10 11">
    <name type="scientific">Penicillium desertorum</name>
    <dbReference type="NCBI Taxonomy" id="1303715"/>
    <lineage>
        <taxon>Eukaryota</taxon>
        <taxon>Fungi</taxon>
        <taxon>Dikarya</taxon>
        <taxon>Ascomycota</taxon>
        <taxon>Pezizomycotina</taxon>
        <taxon>Eurotiomycetes</taxon>
        <taxon>Eurotiomycetidae</taxon>
        <taxon>Eurotiales</taxon>
        <taxon>Aspergillaceae</taxon>
        <taxon>Penicillium</taxon>
    </lineage>
</organism>
<dbReference type="SUPFAM" id="SSF56112">
    <property type="entry name" value="Protein kinase-like (PK-like)"/>
    <property type="match status" value="1"/>
</dbReference>
<dbReference type="EMBL" id="JAPWDO010000010">
    <property type="protein sequence ID" value="KAJ5455010.1"/>
    <property type="molecule type" value="Genomic_DNA"/>
</dbReference>
<sequence>MTNDKTEETLQASLENYGKFNRILHYDESNTVQLYEKKVPILEKPIPTEKSPQSHLLTRLRRTSTSNTIRELYAVKVFRQVQTKPSPLPRLLRNQSQTVSLCHPNIVAIIDILYNKQTNICLVMPYCTGGNLHSFLSQRRKGLSTEELNCWAIQILRAIAFLHENDIAHGDLRPEHILLTAQGAVKVGGFGQDEEAARELAQLLHGGNLASSFSAASPKSARTSNFRPNLCIRRPVLELSVPYIPPERFFGRGGSRDQIYAYQDVSDIRAGDIWACGIIYMVLRTGRLLWHSAQSVDPDKSFAGYLHGRMQKEGYSPIQVLENRCRNVVYAMLHPDAESRITAAEILRSEWALGVAVCEVGQIGQ</sequence>
<dbReference type="PANTHER" id="PTHR24343">
    <property type="entry name" value="SERINE/THREONINE KINASE"/>
    <property type="match status" value="1"/>
</dbReference>
<keyword evidence="4" id="KW-0547">Nucleotide-binding</keyword>
<evidence type="ECO:0000256" key="4">
    <source>
        <dbReference type="ARBA" id="ARBA00022741"/>
    </source>
</evidence>
<keyword evidence="2" id="KW-0723">Serine/threonine-protein kinase</keyword>
<comment type="catalytic activity">
    <reaction evidence="8">
        <text>L-seryl-[protein] + ATP = O-phospho-L-seryl-[protein] + ADP + H(+)</text>
        <dbReference type="Rhea" id="RHEA:17989"/>
        <dbReference type="Rhea" id="RHEA-COMP:9863"/>
        <dbReference type="Rhea" id="RHEA-COMP:11604"/>
        <dbReference type="ChEBI" id="CHEBI:15378"/>
        <dbReference type="ChEBI" id="CHEBI:29999"/>
        <dbReference type="ChEBI" id="CHEBI:30616"/>
        <dbReference type="ChEBI" id="CHEBI:83421"/>
        <dbReference type="ChEBI" id="CHEBI:456216"/>
        <dbReference type="EC" id="2.7.11.1"/>
    </reaction>
</comment>
<keyword evidence="11" id="KW-1185">Reference proteome</keyword>
<feature type="domain" description="Protein kinase" evidence="9">
    <location>
        <begin position="9"/>
        <end position="352"/>
    </location>
</feature>
<evidence type="ECO:0000256" key="7">
    <source>
        <dbReference type="ARBA" id="ARBA00047899"/>
    </source>
</evidence>
<evidence type="ECO:0000256" key="5">
    <source>
        <dbReference type="ARBA" id="ARBA00022777"/>
    </source>
</evidence>
<gene>
    <name evidence="10" type="ORF">N7530_012779</name>
</gene>
<evidence type="ECO:0000313" key="11">
    <source>
        <dbReference type="Proteomes" id="UP001147760"/>
    </source>
</evidence>
<dbReference type="Gene3D" id="1.10.510.10">
    <property type="entry name" value="Transferase(Phosphotransferase) domain 1"/>
    <property type="match status" value="1"/>
</dbReference>
<evidence type="ECO:0000256" key="1">
    <source>
        <dbReference type="ARBA" id="ARBA00012513"/>
    </source>
</evidence>
<dbReference type="InterPro" id="IPR000719">
    <property type="entry name" value="Prot_kinase_dom"/>
</dbReference>
<dbReference type="Pfam" id="PF00069">
    <property type="entry name" value="Pkinase"/>
    <property type="match status" value="1"/>
</dbReference>
<dbReference type="AlphaFoldDB" id="A0A9W9WDE7"/>
<name>A0A9W9WDE7_9EURO</name>